<keyword evidence="6 12" id="KW-0812">Transmembrane</keyword>
<evidence type="ECO:0000256" key="3">
    <source>
        <dbReference type="ARBA" id="ARBA00012374"/>
    </source>
</evidence>
<dbReference type="GO" id="GO:0050380">
    <property type="term" value="F:undecaprenyl-diphosphatase activity"/>
    <property type="evidence" value="ECO:0007669"/>
    <property type="project" value="UniProtKB-EC"/>
</dbReference>
<feature type="transmembrane region" description="Helical" evidence="12">
    <location>
        <begin position="113"/>
        <end position="131"/>
    </location>
</feature>
<keyword evidence="5" id="KW-1003">Cell membrane</keyword>
<sequence>VSLLHLIVVAVVQGLTEFLPISSSAHLILVPVIADWPDQGPTIDVAVHLGTLGAVMLYFRRDVGAMFFGCFHLLRGHFTDGARLFVLLAIGALPTIMVGYFLVVHGYTEQLRSPMVIAWATVVFGILLWVVDSRCMRFKRIQHLGFGAII</sequence>
<evidence type="ECO:0000256" key="1">
    <source>
        <dbReference type="ARBA" id="ARBA00004651"/>
    </source>
</evidence>
<reference evidence="13" key="1">
    <citation type="submission" date="2018-05" db="EMBL/GenBank/DDBJ databases">
        <authorList>
            <person name="Lanie J.A."/>
            <person name="Ng W.-L."/>
            <person name="Kazmierczak K.M."/>
            <person name="Andrzejewski T.M."/>
            <person name="Davidsen T.M."/>
            <person name="Wayne K.J."/>
            <person name="Tettelin H."/>
            <person name="Glass J.I."/>
            <person name="Rusch D."/>
            <person name="Podicherti R."/>
            <person name="Tsui H.-C.T."/>
            <person name="Winkler M.E."/>
        </authorList>
    </citation>
    <scope>NUCLEOTIDE SEQUENCE</scope>
</reference>
<evidence type="ECO:0000256" key="7">
    <source>
        <dbReference type="ARBA" id="ARBA00022801"/>
    </source>
</evidence>
<keyword evidence="9 12" id="KW-0472">Membrane</keyword>
<proteinExistence type="inferred from homology"/>
<dbReference type="Pfam" id="PF02673">
    <property type="entry name" value="BacA"/>
    <property type="match status" value="1"/>
</dbReference>
<keyword evidence="8 12" id="KW-1133">Transmembrane helix</keyword>
<dbReference type="AlphaFoldDB" id="A0A382J2Y8"/>
<dbReference type="InterPro" id="IPR003824">
    <property type="entry name" value="UppP"/>
</dbReference>
<feature type="non-terminal residue" evidence="13">
    <location>
        <position position="150"/>
    </location>
</feature>
<dbReference type="EMBL" id="UINC01071119">
    <property type="protein sequence ID" value="SVC05787.1"/>
    <property type="molecule type" value="Genomic_DNA"/>
</dbReference>
<dbReference type="PANTHER" id="PTHR30622:SF4">
    <property type="entry name" value="UNDECAPRENYL-DIPHOSPHATASE"/>
    <property type="match status" value="1"/>
</dbReference>
<evidence type="ECO:0000313" key="13">
    <source>
        <dbReference type="EMBL" id="SVC05787.1"/>
    </source>
</evidence>
<dbReference type="PANTHER" id="PTHR30622">
    <property type="entry name" value="UNDECAPRENYL-DIPHOSPHATASE"/>
    <property type="match status" value="1"/>
</dbReference>
<evidence type="ECO:0000256" key="8">
    <source>
        <dbReference type="ARBA" id="ARBA00022989"/>
    </source>
</evidence>
<evidence type="ECO:0000256" key="2">
    <source>
        <dbReference type="ARBA" id="ARBA00010621"/>
    </source>
</evidence>
<evidence type="ECO:0000256" key="11">
    <source>
        <dbReference type="ARBA" id="ARBA00047594"/>
    </source>
</evidence>
<keyword evidence="7" id="KW-0378">Hydrolase</keyword>
<organism evidence="13">
    <name type="scientific">marine metagenome</name>
    <dbReference type="NCBI Taxonomy" id="408172"/>
    <lineage>
        <taxon>unclassified sequences</taxon>
        <taxon>metagenomes</taxon>
        <taxon>ecological metagenomes</taxon>
    </lineage>
</organism>
<comment type="subcellular location">
    <subcellularLocation>
        <location evidence="1">Cell membrane</location>
        <topology evidence="1">Multi-pass membrane protein</topology>
    </subcellularLocation>
</comment>
<evidence type="ECO:0000256" key="4">
    <source>
        <dbReference type="ARBA" id="ARBA00021581"/>
    </source>
</evidence>
<evidence type="ECO:0000256" key="5">
    <source>
        <dbReference type="ARBA" id="ARBA00022475"/>
    </source>
</evidence>
<comment type="catalytic activity">
    <reaction evidence="11">
        <text>di-trans,octa-cis-undecaprenyl diphosphate + H2O = di-trans,octa-cis-undecaprenyl phosphate + phosphate + H(+)</text>
        <dbReference type="Rhea" id="RHEA:28094"/>
        <dbReference type="ChEBI" id="CHEBI:15377"/>
        <dbReference type="ChEBI" id="CHEBI:15378"/>
        <dbReference type="ChEBI" id="CHEBI:43474"/>
        <dbReference type="ChEBI" id="CHEBI:58405"/>
        <dbReference type="ChEBI" id="CHEBI:60392"/>
        <dbReference type="EC" id="3.6.1.27"/>
    </reaction>
</comment>
<accession>A0A382J2Y8</accession>
<comment type="similarity">
    <text evidence="2">Belongs to the UppP family.</text>
</comment>
<dbReference type="EC" id="3.6.1.27" evidence="3"/>
<protein>
    <recommendedName>
        <fullName evidence="4">Undecaprenyl-diphosphatase</fullName>
        <ecNumber evidence="3">3.6.1.27</ecNumber>
    </recommendedName>
    <alternativeName>
        <fullName evidence="10">Undecaprenyl pyrophosphate phosphatase</fullName>
    </alternativeName>
</protein>
<dbReference type="GO" id="GO:0005886">
    <property type="term" value="C:plasma membrane"/>
    <property type="evidence" value="ECO:0007669"/>
    <property type="project" value="UniProtKB-SubCell"/>
</dbReference>
<feature type="transmembrane region" description="Helical" evidence="12">
    <location>
        <begin position="84"/>
        <end position="107"/>
    </location>
</feature>
<evidence type="ECO:0000256" key="6">
    <source>
        <dbReference type="ARBA" id="ARBA00022692"/>
    </source>
</evidence>
<evidence type="ECO:0000256" key="10">
    <source>
        <dbReference type="ARBA" id="ARBA00032707"/>
    </source>
</evidence>
<feature type="non-terminal residue" evidence="13">
    <location>
        <position position="1"/>
    </location>
</feature>
<evidence type="ECO:0000256" key="9">
    <source>
        <dbReference type="ARBA" id="ARBA00023136"/>
    </source>
</evidence>
<evidence type="ECO:0000256" key="12">
    <source>
        <dbReference type="SAM" id="Phobius"/>
    </source>
</evidence>
<name>A0A382J2Y8_9ZZZZ</name>
<gene>
    <name evidence="13" type="ORF">METZ01_LOCUS258641</name>
</gene>